<keyword evidence="1" id="KW-0472">Membrane</keyword>
<sequence length="149" mass="16580">MQAGVNGGFVVSPYQDIFKQSLYMSFFTVLIPIGAYTIHSGSSAVVALVSYIFLSFWVPCAYVGMEGAAFGTSDQRISRTAYSVAWLVAMAVLAGLIKYGSLFWQGYGFWNWPTVGRDLVFMALMYINLCVNLSLAYLFSRLFGRRQGR</sequence>
<proteinExistence type="predicted"/>
<name>G9YJH1_9FIRM</name>
<dbReference type="EMBL" id="AGCJ01000078">
    <property type="protein sequence ID" value="EHM38601.1"/>
    <property type="molecule type" value="Genomic_DNA"/>
</dbReference>
<dbReference type="AlphaFoldDB" id="G9YJH1"/>
<keyword evidence="3" id="KW-1185">Reference proteome</keyword>
<organism evidence="2 3">
    <name type="scientific">Anaeroglobus geminatus F0357</name>
    <dbReference type="NCBI Taxonomy" id="861450"/>
    <lineage>
        <taxon>Bacteria</taxon>
        <taxon>Bacillati</taxon>
        <taxon>Bacillota</taxon>
        <taxon>Negativicutes</taxon>
        <taxon>Veillonellales</taxon>
        <taxon>Veillonellaceae</taxon>
        <taxon>Anaeroglobus</taxon>
    </lineage>
</organism>
<dbReference type="HOGENOM" id="CLU_1884894_0_0_9"/>
<feature type="transmembrane region" description="Helical" evidence="1">
    <location>
        <begin position="119"/>
        <end position="139"/>
    </location>
</feature>
<evidence type="ECO:0000313" key="2">
    <source>
        <dbReference type="EMBL" id="EHM38601.1"/>
    </source>
</evidence>
<dbReference type="STRING" id="861450.HMPREF0080_01822"/>
<accession>G9YJH1</accession>
<feature type="transmembrane region" description="Helical" evidence="1">
    <location>
        <begin position="21"/>
        <end position="38"/>
    </location>
</feature>
<evidence type="ECO:0000313" key="3">
    <source>
        <dbReference type="Proteomes" id="UP000005481"/>
    </source>
</evidence>
<dbReference type="Proteomes" id="UP000005481">
    <property type="component" value="Unassembled WGS sequence"/>
</dbReference>
<reference evidence="2 3" key="1">
    <citation type="submission" date="2011-08" db="EMBL/GenBank/DDBJ databases">
        <authorList>
            <person name="Weinstock G."/>
            <person name="Sodergren E."/>
            <person name="Clifton S."/>
            <person name="Fulton L."/>
            <person name="Fulton B."/>
            <person name="Courtney L."/>
            <person name="Fronick C."/>
            <person name="Harrison M."/>
            <person name="Strong C."/>
            <person name="Farmer C."/>
            <person name="Delahaunty K."/>
            <person name="Markovic C."/>
            <person name="Hall O."/>
            <person name="Minx P."/>
            <person name="Tomlinson C."/>
            <person name="Mitreva M."/>
            <person name="Hou S."/>
            <person name="Chen J."/>
            <person name="Wollam A."/>
            <person name="Pepin K.H."/>
            <person name="Johnson M."/>
            <person name="Bhonagiri V."/>
            <person name="Zhang X."/>
            <person name="Suruliraj S."/>
            <person name="Warren W."/>
            <person name="Chinwalla A."/>
            <person name="Mardis E.R."/>
            <person name="Wilson R.K."/>
        </authorList>
    </citation>
    <scope>NUCLEOTIDE SEQUENCE [LARGE SCALE GENOMIC DNA]</scope>
    <source>
        <strain evidence="2 3">F0357</strain>
    </source>
</reference>
<feature type="transmembrane region" description="Helical" evidence="1">
    <location>
        <begin position="44"/>
        <end position="63"/>
    </location>
</feature>
<keyword evidence="1" id="KW-0812">Transmembrane</keyword>
<protein>
    <submittedName>
        <fullName evidence="2">Uncharacterized protein</fullName>
    </submittedName>
</protein>
<dbReference type="eggNOG" id="ENOG5034ACR">
    <property type="taxonomic scope" value="Bacteria"/>
</dbReference>
<feature type="transmembrane region" description="Helical" evidence="1">
    <location>
        <begin position="84"/>
        <end position="107"/>
    </location>
</feature>
<gene>
    <name evidence="2" type="ORF">HMPREF0080_01822</name>
</gene>
<comment type="caution">
    <text evidence="2">The sequence shown here is derived from an EMBL/GenBank/DDBJ whole genome shotgun (WGS) entry which is preliminary data.</text>
</comment>
<keyword evidence="1" id="KW-1133">Transmembrane helix</keyword>
<evidence type="ECO:0000256" key="1">
    <source>
        <dbReference type="SAM" id="Phobius"/>
    </source>
</evidence>
<dbReference type="PATRIC" id="fig|861450.3.peg.1684"/>